<comment type="pathway">
    <text evidence="1 13">Amino-acid biosynthesis; L-threonine biosynthesis; L-threonine from L-aspartate: step 4/5.</text>
</comment>
<dbReference type="EC" id="2.7.1.39" evidence="3 13"/>
<dbReference type="PRINTS" id="PR00958">
    <property type="entry name" value="HOMSERKINASE"/>
</dbReference>
<evidence type="ECO:0000313" key="16">
    <source>
        <dbReference type="EMBL" id="SFG53594.1"/>
    </source>
</evidence>
<keyword evidence="17" id="KW-1185">Reference proteome</keyword>
<dbReference type="InterPro" id="IPR013750">
    <property type="entry name" value="GHMP_kinase_C_dom"/>
</dbReference>
<evidence type="ECO:0000256" key="4">
    <source>
        <dbReference type="ARBA" id="ARBA00017858"/>
    </source>
</evidence>
<dbReference type="InterPro" id="IPR036554">
    <property type="entry name" value="GHMP_kinase_C_sf"/>
</dbReference>
<evidence type="ECO:0000256" key="11">
    <source>
        <dbReference type="ARBA" id="ARBA00049375"/>
    </source>
</evidence>
<evidence type="ECO:0000256" key="1">
    <source>
        <dbReference type="ARBA" id="ARBA00005015"/>
    </source>
</evidence>
<keyword evidence="9 13" id="KW-0418">Kinase</keyword>
<reference evidence="17" key="1">
    <citation type="submission" date="2016-10" db="EMBL/GenBank/DDBJ databases">
        <authorList>
            <person name="Varghese N."/>
            <person name="Submissions S."/>
        </authorList>
    </citation>
    <scope>NUCLEOTIDE SEQUENCE [LARGE SCALE GENOMIC DNA]</scope>
    <source>
        <strain evidence="17">ATCC 700379</strain>
    </source>
</reference>
<evidence type="ECO:0000256" key="5">
    <source>
        <dbReference type="ARBA" id="ARBA00022605"/>
    </source>
</evidence>
<evidence type="ECO:0000256" key="6">
    <source>
        <dbReference type="ARBA" id="ARBA00022679"/>
    </source>
</evidence>
<dbReference type="InterPro" id="IPR006204">
    <property type="entry name" value="GHMP_kinase_N_dom"/>
</dbReference>
<dbReference type="STRING" id="269670.SAMN02982927_01994"/>
<evidence type="ECO:0000256" key="10">
    <source>
        <dbReference type="ARBA" id="ARBA00022840"/>
    </source>
</evidence>
<feature type="domain" description="GHMP kinase N-terminal" evidence="14">
    <location>
        <begin position="60"/>
        <end position="142"/>
    </location>
</feature>
<evidence type="ECO:0000259" key="14">
    <source>
        <dbReference type="Pfam" id="PF00288"/>
    </source>
</evidence>
<evidence type="ECO:0000256" key="12">
    <source>
        <dbReference type="ARBA" id="ARBA00049954"/>
    </source>
</evidence>
<keyword evidence="8 13" id="KW-0547">Nucleotide-binding</keyword>
<evidence type="ECO:0000256" key="7">
    <source>
        <dbReference type="ARBA" id="ARBA00022697"/>
    </source>
</evidence>
<dbReference type="InterPro" id="IPR020568">
    <property type="entry name" value="Ribosomal_Su5_D2-typ_SF"/>
</dbReference>
<dbReference type="GO" id="GO:0005737">
    <property type="term" value="C:cytoplasm"/>
    <property type="evidence" value="ECO:0007669"/>
    <property type="project" value="UniProtKB-SubCell"/>
</dbReference>
<dbReference type="InterPro" id="IPR006203">
    <property type="entry name" value="GHMP_knse_ATP-bd_CS"/>
</dbReference>
<dbReference type="PANTHER" id="PTHR20861:SF1">
    <property type="entry name" value="HOMOSERINE KINASE"/>
    <property type="match status" value="1"/>
</dbReference>
<evidence type="ECO:0000256" key="9">
    <source>
        <dbReference type="ARBA" id="ARBA00022777"/>
    </source>
</evidence>
<dbReference type="GO" id="GO:0004413">
    <property type="term" value="F:homoserine kinase activity"/>
    <property type="evidence" value="ECO:0007669"/>
    <property type="project" value="UniProtKB-UniRule"/>
</dbReference>
<evidence type="ECO:0000256" key="8">
    <source>
        <dbReference type="ARBA" id="ARBA00022741"/>
    </source>
</evidence>
<dbReference type="RefSeq" id="WP_093672517.1">
    <property type="nucleotide sequence ID" value="NZ_FOOY01000012.1"/>
</dbReference>
<sequence>MSKPSAFQIKVPGSTANLGPGFDSIGLAFGRYLVLDATKANAWAFHYIDQPTFRPALESNLIYLTAKKIADEHKQTLPAYSVDVRNTIPLSRGLGSSGSAIIAGIELADFLLDLNLSLEEKSWIACRAEGHPDNVTASLYGGLTVSTQNQTRVTTVRLPAPTFDFVTVIPNFELKTSEARKALPETLPFKQAIEASSIGNVLVAALLTGDGTVAGKMMEGDRFHQPYRAKLIPDIDKITRIAKENGAYGTFLSGAGPTVMSLVDHDKSAHIKQCLYAAFPSYECVVLQPVNDGVRTRVVSAK</sequence>
<dbReference type="Pfam" id="PF00288">
    <property type="entry name" value="GHMP_kinases_N"/>
    <property type="match status" value="1"/>
</dbReference>
<comment type="function">
    <text evidence="12 13">Catalyzes the ATP-dependent phosphorylation of L-homoserine to L-homoserine phosphate.</text>
</comment>
<keyword evidence="10 13" id="KW-0067">ATP-binding</keyword>
<dbReference type="Gene3D" id="3.30.70.890">
    <property type="entry name" value="GHMP kinase, C-terminal domain"/>
    <property type="match status" value="1"/>
</dbReference>
<keyword evidence="7 13" id="KW-0791">Threonine biosynthesis</keyword>
<organism evidence="16 17">
    <name type="scientific">Sporolactobacillus nakayamae</name>
    <dbReference type="NCBI Taxonomy" id="269670"/>
    <lineage>
        <taxon>Bacteria</taxon>
        <taxon>Bacillati</taxon>
        <taxon>Bacillota</taxon>
        <taxon>Bacilli</taxon>
        <taxon>Bacillales</taxon>
        <taxon>Sporolactobacillaceae</taxon>
        <taxon>Sporolactobacillus</taxon>
    </lineage>
</organism>
<evidence type="ECO:0000256" key="13">
    <source>
        <dbReference type="HAMAP-Rule" id="MF_00384"/>
    </source>
</evidence>
<dbReference type="Gene3D" id="3.30.230.10">
    <property type="match status" value="1"/>
</dbReference>
<protein>
    <recommendedName>
        <fullName evidence="4 13">Homoserine kinase</fullName>
        <shortName evidence="13">HK</shortName>
        <shortName evidence="13">HSK</shortName>
        <ecNumber evidence="3 13">2.7.1.39</ecNumber>
    </recommendedName>
</protein>
<keyword evidence="5 13" id="KW-0028">Amino-acid biosynthesis</keyword>
<dbReference type="EMBL" id="FOOY01000012">
    <property type="protein sequence ID" value="SFG53594.1"/>
    <property type="molecule type" value="Genomic_DNA"/>
</dbReference>
<comment type="similarity">
    <text evidence="2 13">Belongs to the GHMP kinase family. Homoserine kinase subfamily.</text>
</comment>
<dbReference type="OrthoDB" id="9769912at2"/>
<dbReference type="Pfam" id="PF08544">
    <property type="entry name" value="GHMP_kinases_C"/>
    <property type="match status" value="1"/>
</dbReference>
<dbReference type="SUPFAM" id="SSF54211">
    <property type="entry name" value="Ribosomal protein S5 domain 2-like"/>
    <property type="match status" value="1"/>
</dbReference>
<dbReference type="NCBIfam" id="TIGR00191">
    <property type="entry name" value="thrB"/>
    <property type="match status" value="1"/>
</dbReference>
<evidence type="ECO:0000256" key="3">
    <source>
        <dbReference type="ARBA" id="ARBA00012078"/>
    </source>
</evidence>
<dbReference type="GO" id="GO:0005524">
    <property type="term" value="F:ATP binding"/>
    <property type="evidence" value="ECO:0007669"/>
    <property type="project" value="UniProtKB-UniRule"/>
</dbReference>
<gene>
    <name evidence="13" type="primary">thrB</name>
    <name evidence="16" type="ORF">SAMN02982927_01994</name>
</gene>
<dbReference type="PIRSF" id="PIRSF000676">
    <property type="entry name" value="Homoser_kin"/>
    <property type="match status" value="1"/>
</dbReference>
<dbReference type="InterPro" id="IPR000870">
    <property type="entry name" value="Homoserine_kinase"/>
</dbReference>
<dbReference type="AlphaFoldDB" id="A0A1I2SLI3"/>
<dbReference type="HAMAP" id="MF_00384">
    <property type="entry name" value="Homoser_kinase"/>
    <property type="match status" value="1"/>
</dbReference>
<keyword evidence="6 13" id="KW-0808">Transferase</keyword>
<dbReference type="PROSITE" id="PS00627">
    <property type="entry name" value="GHMP_KINASES_ATP"/>
    <property type="match status" value="1"/>
</dbReference>
<dbReference type="PANTHER" id="PTHR20861">
    <property type="entry name" value="HOMOSERINE/4-DIPHOSPHOCYTIDYL-2-C-METHYL-D-ERYTHRITOL KINASE"/>
    <property type="match status" value="1"/>
</dbReference>
<dbReference type="InterPro" id="IPR014721">
    <property type="entry name" value="Ribsml_uS5_D2-typ_fold_subgr"/>
</dbReference>
<accession>A0A1I2SLI3</accession>
<dbReference type="UniPathway" id="UPA00050">
    <property type="reaction ID" value="UER00064"/>
</dbReference>
<feature type="binding site" evidence="13">
    <location>
        <begin position="89"/>
        <end position="99"/>
    </location>
    <ligand>
        <name>ATP</name>
        <dbReference type="ChEBI" id="CHEBI:30616"/>
    </ligand>
</feature>
<keyword evidence="13" id="KW-0963">Cytoplasm</keyword>
<dbReference type="SUPFAM" id="SSF55060">
    <property type="entry name" value="GHMP Kinase, C-terminal domain"/>
    <property type="match status" value="1"/>
</dbReference>
<comment type="subcellular location">
    <subcellularLocation>
        <location evidence="13">Cytoplasm</location>
    </subcellularLocation>
</comment>
<evidence type="ECO:0000259" key="15">
    <source>
        <dbReference type="Pfam" id="PF08544"/>
    </source>
</evidence>
<proteinExistence type="inferred from homology"/>
<dbReference type="GO" id="GO:0009088">
    <property type="term" value="P:threonine biosynthetic process"/>
    <property type="evidence" value="ECO:0007669"/>
    <property type="project" value="UniProtKB-UniRule"/>
</dbReference>
<dbReference type="Proteomes" id="UP000198752">
    <property type="component" value="Unassembled WGS sequence"/>
</dbReference>
<name>A0A1I2SLI3_9BACL</name>
<evidence type="ECO:0000313" key="17">
    <source>
        <dbReference type="Proteomes" id="UP000198752"/>
    </source>
</evidence>
<comment type="catalytic activity">
    <reaction evidence="11 13">
        <text>L-homoserine + ATP = O-phospho-L-homoserine + ADP + H(+)</text>
        <dbReference type="Rhea" id="RHEA:13985"/>
        <dbReference type="ChEBI" id="CHEBI:15378"/>
        <dbReference type="ChEBI" id="CHEBI:30616"/>
        <dbReference type="ChEBI" id="CHEBI:57476"/>
        <dbReference type="ChEBI" id="CHEBI:57590"/>
        <dbReference type="ChEBI" id="CHEBI:456216"/>
        <dbReference type="EC" id="2.7.1.39"/>
    </reaction>
</comment>
<evidence type="ECO:0000256" key="2">
    <source>
        <dbReference type="ARBA" id="ARBA00007370"/>
    </source>
</evidence>
<feature type="domain" description="GHMP kinase C-terminal" evidence="15">
    <location>
        <begin position="203"/>
        <end position="279"/>
    </location>
</feature>